<evidence type="ECO:0000256" key="5">
    <source>
        <dbReference type="ARBA" id="ARBA00023136"/>
    </source>
</evidence>
<evidence type="ECO:0000313" key="7">
    <source>
        <dbReference type="EMBL" id="CDM66556.1"/>
    </source>
</evidence>
<keyword evidence="3 6" id="KW-0812">Transmembrane</keyword>
<dbReference type="Pfam" id="PF03706">
    <property type="entry name" value="LPG_synthase_TM"/>
    <property type="match status" value="1"/>
</dbReference>
<dbReference type="GO" id="GO:0005886">
    <property type="term" value="C:plasma membrane"/>
    <property type="evidence" value="ECO:0007669"/>
    <property type="project" value="UniProtKB-SubCell"/>
</dbReference>
<evidence type="ECO:0000313" key="8">
    <source>
        <dbReference type="Proteomes" id="UP000031518"/>
    </source>
</evidence>
<feature type="transmembrane region" description="Helical" evidence="6">
    <location>
        <begin position="299"/>
        <end position="321"/>
    </location>
</feature>
<protein>
    <submittedName>
        <fullName evidence="7">Uncharacterized protein</fullName>
    </submittedName>
</protein>
<dbReference type="EMBL" id="CBXV010000008">
    <property type="protein sequence ID" value="CDM66556.1"/>
    <property type="molecule type" value="Genomic_DNA"/>
</dbReference>
<dbReference type="InterPro" id="IPR022791">
    <property type="entry name" value="L-PG_synthase/AglD"/>
</dbReference>
<feature type="transmembrane region" description="Helical" evidence="6">
    <location>
        <begin position="222"/>
        <end position="244"/>
    </location>
</feature>
<feature type="transmembrane region" description="Helical" evidence="6">
    <location>
        <begin position="251"/>
        <end position="269"/>
    </location>
</feature>
<dbReference type="OrthoDB" id="115478at2"/>
<name>A0A0B6WZN4_9BACT</name>
<feature type="transmembrane region" description="Helical" evidence="6">
    <location>
        <begin position="152"/>
        <end position="173"/>
    </location>
</feature>
<feature type="transmembrane region" description="Helical" evidence="6">
    <location>
        <begin position="72"/>
        <end position="90"/>
    </location>
</feature>
<evidence type="ECO:0000256" key="3">
    <source>
        <dbReference type="ARBA" id="ARBA00022692"/>
    </source>
</evidence>
<dbReference type="Proteomes" id="UP000031518">
    <property type="component" value="Unassembled WGS sequence"/>
</dbReference>
<dbReference type="PANTHER" id="PTHR39087">
    <property type="entry name" value="UPF0104 MEMBRANE PROTEIN MJ1595"/>
    <property type="match status" value="1"/>
</dbReference>
<evidence type="ECO:0000256" key="2">
    <source>
        <dbReference type="ARBA" id="ARBA00022475"/>
    </source>
</evidence>
<accession>A0A0B6WZN4</accession>
<dbReference type="AlphaFoldDB" id="A0A0B6WZN4"/>
<evidence type="ECO:0000256" key="4">
    <source>
        <dbReference type="ARBA" id="ARBA00022989"/>
    </source>
</evidence>
<evidence type="ECO:0000256" key="6">
    <source>
        <dbReference type="SAM" id="Phobius"/>
    </source>
</evidence>
<organism evidence="7 8">
    <name type="scientific">Pyrinomonas methylaliphatogenes</name>
    <dbReference type="NCBI Taxonomy" id="454194"/>
    <lineage>
        <taxon>Bacteria</taxon>
        <taxon>Pseudomonadati</taxon>
        <taxon>Acidobacteriota</taxon>
        <taxon>Blastocatellia</taxon>
        <taxon>Blastocatellales</taxon>
        <taxon>Pyrinomonadaceae</taxon>
        <taxon>Pyrinomonas</taxon>
    </lineage>
</organism>
<dbReference type="RefSeq" id="WP_157770868.1">
    <property type="nucleotide sequence ID" value="NZ_CBXV010000008.1"/>
</dbReference>
<keyword evidence="4 6" id="KW-1133">Transmembrane helix</keyword>
<comment type="subcellular location">
    <subcellularLocation>
        <location evidence="1">Cell membrane</location>
        <topology evidence="1">Multi-pass membrane protein</topology>
    </subcellularLocation>
</comment>
<keyword evidence="2" id="KW-1003">Cell membrane</keyword>
<dbReference type="STRING" id="454194.PYK22_02587"/>
<dbReference type="PANTHER" id="PTHR39087:SF2">
    <property type="entry name" value="UPF0104 MEMBRANE PROTEIN MJ1595"/>
    <property type="match status" value="1"/>
</dbReference>
<feature type="transmembrane region" description="Helical" evidence="6">
    <location>
        <begin position="41"/>
        <end position="60"/>
    </location>
</feature>
<reference evidence="7 8" key="1">
    <citation type="submission" date="2013-12" db="EMBL/GenBank/DDBJ databases">
        <authorList>
            <person name="Stott M."/>
        </authorList>
    </citation>
    <scope>NUCLEOTIDE SEQUENCE [LARGE SCALE GENOMIC DNA]</scope>
    <source>
        <strain evidence="7 8">K22</strain>
    </source>
</reference>
<keyword evidence="8" id="KW-1185">Reference proteome</keyword>
<sequence>MRRKFSLFIFTLLAIVALWWFGRRLDWGVVRASLNAADWRLVGVAALFICATYVMRAFRWQALLAPLRPTRFHDLFAATTVGFGAIFTIGRTGEILRPAFLSLRDQRVPPTASFVTIGVERIYDMTTIVLLFAANLLWFDPPAFSVARYRQIKIAGLILLLSATLGIVGLIAFKRLSSRAIGQIESASRNWPRFLRHAARVITHSMEQLARALGVLTNKRDLLVTAAWTAFLWGAITFADWLVLRAFGLRFGLSETIFVMGWALVGSMVPTPGGAAGAFHAATAAGLIFLGVEREQAAAVSIVMHLVLFGPALFFGLYYFLRSGTDLARLWDTAEREAEEAQNSQSIAHTQEAKDVSSS</sequence>
<evidence type="ECO:0000256" key="1">
    <source>
        <dbReference type="ARBA" id="ARBA00004651"/>
    </source>
</evidence>
<proteinExistence type="predicted"/>
<reference evidence="7 8" key="2">
    <citation type="submission" date="2015-01" db="EMBL/GenBank/DDBJ databases">
        <title>Complete genome sequence of Pyrinomonas methylaliphatogenes type strain K22T.</title>
        <authorList>
            <person name="Lee K.C.Y."/>
            <person name="Power J.F."/>
            <person name="Dunfield P.F."/>
            <person name="Morgan X.C."/>
            <person name="Huttenhower C."/>
            <person name="Stott M.B."/>
        </authorList>
    </citation>
    <scope>NUCLEOTIDE SEQUENCE [LARGE SCALE GENOMIC DNA]</scope>
    <source>
        <strain evidence="7 8">K22</strain>
    </source>
</reference>
<keyword evidence="5 6" id="KW-0472">Membrane</keyword>
<feature type="transmembrane region" description="Helical" evidence="6">
    <location>
        <begin position="5"/>
        <end position="21"/>
    </location>
</feature>
<feature type="transmembrane region" description="Helical" evidence="6">
    <location>
        <begin position="122"/>
        <end position="140"/>
    </location>
</feature>
<gene>
    <name evidence="7" type="ORF">PYK22_02587</name>
</gene>
<dbReference type="NCBIfam" id="TIGR00374">
    <property type="entry name" value="flippase-like domain"/>
    <property type="match status" value="1"/>
</dbReference>